<protein>
    <submittedName>
        <fullName evidence="1">Uncharacterized protein</fullName>
    </submittedName>
</protein>
<gene>
    <name evidence="1" type="ORF">S12H4_61754</name>
</gene>
<sequence>NWLIEPVEASKVISFLLNQLGDLNHEIKEVNKISNNIIETMTILEKRISNLEENTIGHSQSQQPEKVFEIKSLQEDKL</sequence>
<evidence type="ECO:0000313" key="1">
    <source>
        <dbReference type="EMBL" id="GAJ22553.1"/>
    </source>
</evidence>
<organism evidence="1">
    <name type="scientific">marine sediment metagenome</name>
    <dbReference type="NCBI Taxonomy" id="412755"/>
    <lineage>
        <taxon>unclassified sequences</taxon>
        <taxon>metagenomes</taxon>
        <taxon>ecological metagenomes</taxon>
    </lineage>
</organism>
<proteinExistence type="predicted"/>
<name>X1UYH3_9ZZZZ</name>
<dbReference type="EMBL" id="BARW01041116">
    <property type="protein sequence ID" value="GAJ22553.1"/>
    <property type="molecule type" value="Genomic_DNA"/>
</dbReference>
<reference evidence="1" key="1">
    <citation type="journal article" date="2014" name="Front. Microbiol.">
        <title>High frequency of phylogenetically diverse reductive dehalogenase-homologous genes in deep subseafloor sedimentary metagenomes.</title>
        <authorList>
            <person name="Kawai M."/>
            <person name="Futagami T."/>
            <person name="Toyoda A."/>
            <person name="Takaki Y."/>
            <person name="Nishi S."/>
            <person name="Hori S."/>
            <person name="Arai W."/>
            <person name="Tsubouchi T."/>
            <person name="Morono Y."/>
            <person name="Uchiyama I."/>
            <person name="Ito T."/>
            <person name="Fujiyama A."/>
            <person name="Inagaki F."/>
            <person name="Takami H."/>
        </authorList>
    </citation>
    <scope>NUCLEOTIDE SEQUENCE</scope>
    <source>
        <strain evidence="1">Expedition CK06-06</strain>
    </source>
</reference>
<feature type="non-terminal residue" evidence="1">
    <location>
        <position position="1"/>
    </location>
</feature>
<dbReference type="AlphaFoldDB" id="X1UYH3"/>
<accession>X1UYH3</accession>
<comment type="caution">
    <text evidence="1">The sequence shown here is derived from an EMBL/GenBank/DDBJ whole genome shotgun (WGS) entry which is preliminary data.</text>
</comment>